<organism evidence="2 3">
    <name type="scientific">Streptomyces actuosus</name>
    <dbReference type="NCBI Taxonomy" id="1885"/>
    <lineage>
        <taxon>Bacteria</taxon>
        <taxon>Bacillati</taxon>
        <taxon>Actinomycetota</taxon>
        <taxon>Actinomycetes</taxon>
        <taxon>Kitasatosporales</taxon>
        <taxon>Streptomycetaceae</taxon>
        <taxon>Streptomyces</taxon>
    </lineage>
</organism>
<proteinExistence type="predicted"/>
<reference evidence="2 3" key="1">
    <citation type="submission" date="2021-02" db="EMBL/GenBank/DDBJ databases">
        <title>Whole genome sequencing of Streptomyces actuosus VRA1.</title>
        <authorList>
            <person name="Sen G."/>
            <person name="Sen A."/>
        </authorList>
    </citation>
    <scope>NUCLEOTIDE SEQUENCE [LARGE SCALE GENOMIC DNA]</scope>
    <source>
        <strain evidence="2 3">VRA1</strain>
    </source>
</reference>
<evidence type="ECO:0000313" key="3">
    <source>
        <dbReference type="Proteomes" id="UP000788262"/>
    </source>
</evidence>
<dbReference type="Pfam" id="PF13592">
    <property type="entry name" value="HTH_33"/>
    <property type="match status" value="1"/>
</dbReference>
<dbReference type="InterPro" id="IPR025959">
    <property type="entry name" value="Winged_HTH_dom"/>
</dbReference>
<sequence length="171" mass="19335">MRYADGGGLTAAGRARREAVRFEAAEMFGQGMRPPEVARRLRVSRKSAYAWHAVWREGGSMALASKGAGGFPCRLGDVQAERLQAELEAGPAAHGWIEDQRWTLARVAELIHRLFGYRYTPRGVSYLLHRLGWSPQVPVHRAVERDEQAVARWRTEQWSRVRGRPSSWARG</sequence>
<dbReference type="InterPro" id="IPR009057">
    <property type="entry name" value="Homeodomain-like_sf"/>
</dbReference>
<gene>
    <name evidence="2" type="ORF">JS756_13945</name>
</gene>
<dbReference type="Proteomes" id="UP000788262">
    <property type="component" value="Unassembled WGS sequence"/>
</dbReference>
<comment type="caution">
    <text evidence="2">The sequence shown here is derived from an EMBL/GenBank/DDBJ whole genome shotgun (WGS) entry which is preliminary data.</text>
</comment>
<keyword evidence="3" id="KW-1185">Reference proteome</keyword>
<accession>A0ABS2VQ12</accession>
<protein>
    <submittedName>
        <fullName evidence="2">Winged helix-turn-helix domain-containing protein</fullName>
    </submittedName>
</protein>
<dbReference type="EMBL" id="JAFFZS010000009">
    <property type="protein sequence ID" value="MBN0045193.1"/>
    <property type="molecule type" value="Genomic_DNA"/>
</dbReference>
<evidence type="ECO:0000259" key="1">
    <source>
        <dbReference type="Pfam" id="PF13592"/>
    </source>
</evidence>
<name>A0ABS2VQ12_STRAS</name>
<dbReference type="Pfam" id="PF13384">
    <property type="entry name" value="HTH_23"/>
    <property type="match status" value="1"/>
</dbReference>
<dbReference type="SUPFAM" id="SSF46689">
    <property type="entry name" value="Homeodomain-like"/>
    <property type="match status" value="1"/>
</dbReference>
<evidence type="ECO:0000313" key="2">
    <source>
        <dbReference type="EMBL" id="MBN0045193.1"/>
    </source>
</evidence>
<feature type="domain" description="Winged helix-turn helix" evidence="1">
    <location>
        <begin position="98"/>
        <end position="156"/>
    </location>
</feature>